<name>A0ACA9PKA8_9GLOM</name>
<evidence type="ECO:0000313" key="2">
    <source>
        <dbReference type="Proteomes" id="UP000789366"/>
    </source>
</evidence>
<protein>
    <submittedName>
        <fullName evidence="1">4083_t:CDS:1</fullName>
    </submittedName>
</protein>
<comment type="caution">
    <text evidence="1">The sequence shown here is derived from an EMBL/GenBank/DDBJ whole genome shotgun (WGS) entry which is preliminary data.</text>
</comment>
<sequence>PDNNPNINPLKSDKCNSSIVEDVSNTRNVCNSSTLQPIATSSFKDPMEGNYDSSYTYHNNMYDSRPLINIVPAKSSSVYDVKKSIDDDNNILGPPIINILPTKSSLPVDINQSNHDESLTL</sequence>
<feature type="non-terminal residue" evidence="1">
    <location>
        <position position="121"/>
    </location>
</feature>
<keyword evidence="2" id="KW-1185">Reference proteome</keyword>
<feature type="non-terminal residue" evidence="1">
    <location>
        <position position="1"/>
    </location>
</feature>
<dbReference type="Proteomes" id="UP000789366">
    <property type="component" value="Unassembled WGS sequence"/>
</dbReference>
<reference evidence="1" key="1">
    <citation type="submission" date="2021-06" db="EMBL/GenBank/DDBJ databases">
        <authorList>
            <person name="Kallberg Y."/>
            <person name="Tangrot J."/>
            <person name="Rosling A."/>
        </authorList>
    </citation>
    <scope>NUCLEOTIDE SEQUENCE</scope>
    <source>
        <strain evidence="1">28 12/20/2015</strain>
    </source>
</reference>
<evidence type="ECO:0000313" key="1">
    <source>
        <dbReference type="EMBL" id="CAG8714412.1"/>
    </source>
</evidence>
<dbReference type="EMBL" id="CAJVPW010027075">
    <property type="protein sequence ID" value="CAG8714412.1"/>
    <property type="molecule type" value="Genomic_DNA"/>
</dbReference>
<gene>
    <name evidence="1" type="ORF">SPELUC_LOCUS12017</name>
</gene>
<accession>A0ACA9PKA8</accession>
<proteinExistence type="predicted"/>
<organism evidence="1 2">
    <name type="scientific">Cetraspora pellucida</name>
    <dbReference type="NCBI Taxonomy" id="1433469"/>
    <lineage>
        <taxon>Eukaryota</taxon>
        <taxon>Fungi</taxon>
        <taxon>Fungi incertae sedis</taxon>
        <taxon>Mucoromycota</taxon>
        <taxon>Glomeromycotina</taxon>
        <taxon>Glomeromycetes</taxon>
        <taxon>Diversisporales</taxon>
        <taxon>Gigasporaceae</taxon>
        <taxon>Cetraspora</taxon>
    </lineage>
</organism>